<feature type="domain" description="POTRA" evidence="9">
    <location>
        <begin position="369"/>
        <end position="444"/>
    </location>
</feature>
<accession>A0A2U2B9T5</accession>
<organism evidence="10 11">
    <name type="scientific">Marinilabilia rubra</name>
    <dbReference type="NCBI Taxonomy" id="2162893"/>
    <lineage>
        <taxon>Bacteria</taxon>
        <taxon>Pseudomonadati</taxon>
        <taxon>Bacteroidota</taxon>
        <taxon>Bacteroidia</taxon>
        <taxon>Marinilabiliales</taxon>
        <taxon>Marinilabiliaceae</taxon>
        <taxon>Marinilabilia</taxon>
    </lineage>
</organism>
<name>A0A2U2B9T5_9BACT</name>
<sequence>MLERSFVLYLLTILSFIGIKAQESTPEISYSGKPQNYIIADIKVTGDLNNDPKILANLSGLKVGQEIQVPGEDISDAIDKYWEYGLFSDIKISADKIEGNKIYLNIYLQERPRLTDINFSGLKKSEIDDISGKISMMRGSQVTPYLVDRAEKYIKQHFVDKGFFNTEVSIVQRDDADTPNHVYLDITVDKKDKVKVNSLEFYGNDVFSDYKLNRFMKKTNEKGKILNFFRTKKFVSEEYENDLKTVIEKYNEEGYRDAYIEYDSISRNSDNTVDIKIGLSEGSKYYFGDISWVGNTVYPGPYLSEKLRIKKGDVFNQTLLDERLFIDDDAVHNLYMNDGYLFSNIEPVDIKIYNDTVDLEMRVYEGQQATIDEVIIKGNTKTHEHVVRRELRTKPGELFDKSELIRTVRELSQLGHFDPENINPVPIPDPEKGTVDLEYNLVEKANDQIELSGGWGGGMFVGSLGLKFTNFSVRNIFNKEAWRPLPTGDGQTLSLRAQTNGKYYQSYSFSFTEPWLGGRKPNSLSVSVYHSIQTGTNSSYYYGNPYSSGMGSYGGYGGYGGGYGNYYQPPMEEDPDEHMKVTGLSVGFGKRLSWPDDFFQFYTQASYQRYDLKNWVYFLMENGNSNNLNFKVMLSRNSIDNPLYTRHGSNFSLGLEFTPPYSYFDDQDFSDPDMPDSERYKWVEYHKWTFKGNVFKPLDNASKLVLMTKVEGGFLGYFDENRKSPFEKFVLGGDGMSGYSYYGSETIGLRGYENASLTPYNEEGRQDGNIYNKLALEMRYPLTLQPSATVYGLLFAEAGNSWSDFRDYNPFGLKRSAGVGVRIFLPIFGLMGIDWAYGFDEVPGRPNASGSNFHFVIGQNF</sequence>
<dbReference type="NCBIfam" id="TIGR03303">
    <property type="entry name" value="OM_YaeT"/>
    <property type="match status" value="1"/>
</dbReference>
<dbReference type="Pfam" id="PF01103">
    <property type="entry name" value="Omp85"/>
    <property type="match status" value="1"/>
</dbReference>
<evidence type="ECO:0000256" key="2">
    <source>
        <dbReference type="ARBA" id="ARBA00022452"/>
    </source>
</evidence>
<comment type="caution">
    <text evidence="10">The sequence shown here is derived from an EMBL/GenBank/DDBJ whole genome shotgun (WGS) entry which is preliminary data.</text>
</comment>
<dbReference type="PANTHER" id="PTHR12815">
    <property type="entry name" value="SORTING AND ASSEMBLY MACHINERY SAMM50 PROTEIN FAMILY MEMBER"/>
    <property type="match status" value="1"/>
</dbReference>
<comment type="subcellular location">
    <subcellularLocation>
        <location evidence="1">Membrane</location>
    </subcellularLocation>
</comment>
<dbReference type="InterPro" id="IPR023707">
    <property type="entry name" value="OM_assembly_BamA"/>
</dbReference>
<keyword evidence="7" id="KW-0998">Cell outer membrane</keyword>
<proteinExistence type="predicted"/>
<evidence type="ECO:0000256" key="4">
    <source>
        <dbReference type="ARBA" id="ARBA00022729"/>
    </source>
</evidence>
<dbReference type="InterPro" id="IPR034746">
    <property type="entry name" value="POTRA"/>
</dbReference>
<keyword evidence="5" id="KW-0677">Repeat</keyword>
<dbReference type="Gene3D" id="3.10.20.310">
    <property type="entry name" value="membrane protein fhac"/>
    <property type="match status" value="5"/>
</dbReference>
<dbReference type="Gene3D" id="2.40.160.50">
    <property type="entry name" value="membrane protein fhac: a member of the omp85/tpsb transporter family"/>
    <property type="match status" value="1"/>
</dbReference>
<evidence type="ECO:0000259" key="9">
    <source>
        <dbReference type="PROSITE" id="PS51779"/>
    </source>
</evidence>
<reference evidence="10 11" key="1">
    <citation type="submission" date="2018-05" db="EMBL/GenBank/DDBJ databases">
        <title>Marinilabilia rubrum sp. nov., isolated from saltern sediment.</title>
        <authorList>
            <person name="Zhang R."/>
        </authorList>
    </citation>
    <scope>NUCLEOTIDE SEQUENCE [LARGE SCALE GENOMIC DNA]</scope>
    <source>
        <strain evidence="10 11">WTE16</strain>
    </source>
</reference>
<dbReference type="Proteomes" id="UP000244956">
    <property type="component" value="Unassembled WGS sequence"/>
</dbReference>
<keyword evidence="11" id="KW-1185">Reference proteome</keyword>
<dbReference type="InterPro" id="IPR039910">
    <property type="entry name" value="D15-like"/>
</dbReference>
<dbReference type="AlphaFoldDB" id="A0A2U2B9T5"/>
<dbReference type="PANTHER" id="PTHR12815:SF47">
    <property type="entry name" value="TRANSLOCATION AND ASSEMBLY MODULE SUBUNIT TAMA"/>
    <property type="match status" value="1"/>
</dbReference>
<dbReference type="GO" id="GO:0071709">
    <property type="term" value="P:membrane assembly"/>
    <property type="evidence" value="ECO:0007669"/>
    <property type="project" value="InterPro"/>
</dbReference>
<dbReference type="GO" id="GO:0009279">
    <property type="term" value="C:cell outer membrane"/>
    <property type="evidence" value="ECO:0007669"/>
    <property type="project" value="UniProtKB-UniRule"/>
</dbReference>
<dbReference type="OrthoDB" id="9802086at2"/>
<evidence type="ECO:0000313" key="11">
    <source>
        <dbReference type="Proteomes" id="UP000244956"/>
    </source>
</evidence>
<evidence type="ECO:0000256" key="7">
    <source>
        <dbReference type="ARBA" id="ARBA00023237"/>
    </source>
</evidence>
<evidence type="ECO:0000256" key="3">
    <source>
        <dbReference type="ARBA" id="ARBA00022692"/>
    </source>
</evidence>
<dbReference type="PIRSF" id="PIRSF006076">
    <property type="entry name" value="OM_assembly_OMP85"/>
    <property type="match status" value="1"/>
</dbReference>
<dbReference type="InterPro" id="IPR010827">
    <property type="entry name" value="BamA/TamA_POTRA"/>
</dbReference>
<protein>
    <recommendedName>
        <fullName evidence="8">Outer membrane protein assembly factor BamA</fullName>
    </recommendedName>
</protein>
<gene>
    <name evidence="10" type="primary">bamA</name>
    <name evidence="10" type="ORF">DDZ16_08035</name>
</gene>
<dbReference type="EMBL" id="QEWP01000005">
    <property type="protein sequence ID" value="PWD99835.1"/>
    <property type="molecule type" value="Genomic_DNA"/>
</dbReference>
<feature type="domain" description="POTRA" evidence="9">
    <location>
        <begin position="37"/>
        <end position="111"/>
    </location>
</feature>
<keyword evidence="4" id="KW-0732">Signal</keyword>
<dbReference type="Pfam" id="PF07244">
    <property type="entry name" value="POTRA"/>
    <property type="match status" value="4"/>
</dbReference>
<evidence type="ECO:0000256" key="6">
    <source>
        <dbReference type="ARBA" id="ARBA00023136"/>
    </source>
</evidence>
<keyword evidence="2" id="KW-1134">Transmembrane beta strand</keyword>
<keyword evidence="6" id="KW-0472">Membrane</keyword>
<dbReference type="PROSITE" id="PS51779">
    <property type="entry name" value="POTRA"/>
    <property type="match status" value="2"/>
</dbReference>
<evidence type="ECO:0000313" key="10">
    <source>
        <dbReference type="EMBL" id="PWD99835.1"/>
    </source>
</evidence>
<dbReference type="InterPro" id="IPR000184">
    <property type="entry name" value="Bac_surfAg_D15"/>
</dbReference>
<evidence type="ECO:0000256" key="1">
    <source>
        <dbReference type="ARBA" id="ARBA00004370"/>
    </source>
</evidence>
<dbReference type="RefSeq" id="WP_109263936.1">
    <property type="nucleotide sequence ID" value="NZ_QEWP01000005.1"/>
</dbReference>
<evidence type="ECO:0000256" key="5">
    <source>
        <dbReference type="ARBA" id="ARBA00022737"/>
    </source>
</evidence>
<keyword evidence="3" id="KW-0812">Transmembrane</keyword>
<evidence type="ECO:0000256" key="8">
    <source>
        <dbReference type="NCBIfam" id="TIGR03303"/>
    </source>
</evidence>